<dbReference type="GO" id="GO:0015171">
    <property type="term" value="F:amino acid transmembrane transporter activity"/>
    <property type="evidence" value="ECO:0007669"/>
    <property type="project" value="TreeGrafter"/>
</dbReference>
<feature type="transmembrane region" description="Helical" evidence="5">
    <location>
        <begin position="438"/>
        <end position="457"/>
    </location>
</feature>
<feature type="transmembrane region" description="Helical" evidence="5">
    <location>
        <begin position="162"/>
        <end position="180"/>
    </location>
</feature>
<dbReference type="AlphaFoldDB" id="A0A6A3HKK4"/>
<feature type="transmembrane region" description="Helical" evidence="5">
    <location>
        <begin position="412"/>
        <end position="432"/>
    </location>
</feature>
<feature type="transmembrane region" description="Helical" evidence="5">
    <location>
        <begin position="224"/>
        <end position="245"/>
    </location>
</feature>
<evidence type="ECO:0000256" key="2">
    <source>
        <dbReference type="ARBA" id="ARBA00022692"/>
    </source>
</evidence>
<feature type="transmembrane region" description="Helical" evidence="5">
    <location>
        <begin position="117"/>
        <end position="136"/>
    </location>
</feature>
<name>A0A6A3HKK4_9STRA</name>
<accession>A0A6A3HKK4</accession>
<keyword evidence="4 5" id="KW-0472">Membrane</keyword>
<keyword evidence="2 5" id="KW-0812">Transmembrane</keyword>
<feature type="transmembrane region" description="Helical" evidence="5">
    <location>
        <begin position="368"/>
        <end position="391"/>
    </location>
</feature>
<feature type="transmembrane region" description="Helical" evidence="5">
    <location>
        <begin position="469"/>
        <end position="490"/>
    </location>
</feature>
<proteinExistence type="predicted"/>
<feature type="transmembrane region" description="Helical" evidence="5">
    <location>
        <begin position="496"/>
        <end position="515"/>
    </location>
</feature>
<evidence type="ECO:0000256" key="4">
    <source>
        <dbReference type="ARBA" id="ARBA00023136"/>
    </source>
</evidence>
<dbReference type="GO" id="GO:0016020">
    <property type="term" value="C:membrane"/>
    <property type="evidence" value="ECO:0007669"/>
    <property type="project" value="UniProtKB-SubCell"/>
</dbReference>
<protein>
    <recommendedName>
        <fullName evidence="8">Amino acid permease/ SLC12A domain-containing protein</fullName>
    </recommendedName>
</protein>
<reference evidence="6 7" key="1">
    <citation type="submission" date="2018-09" db="EMBL/GenBank/DDBJ databases">
        <title>Genomic investigation of the strawberry pathogen Phytophthora fragariae indicates pathogenicity is determined by transcriptional variation in three key races.</title>
        <authorList>
            <person name="Adams T.M."/>
            <person name="Armitage A.D."/>
            <person name="Sobczyk M.K."/>
            <person name="Bates H.J."/>
            <person name="Dunwell J.M."/>
            <person name="Nellist C.F."/>
            <person name="Harrison R.J."/>
        </authorList>
    </citation>
    <scope>NUCLEOTIDE SEQUENCE [LARGE SCALE GENOMIC DNA]</scope>
    <source>
        <strain evidence="6 7">SCRP245</strain>
    </source>
</reference>
<comment type="subcellular location">
    <subcellularLocation>
        <location evidence="1">Membrane</location>
        <topology evidence="1">Multi-pass membrane protein</topology>
    </subcellularLocation>
</comment>
<organism evidence="6 7">
    <name type="scientific">Phytophthora fragariae</name>
    <dbReference type="NCBI Taxonomy" id="53985"/>
    <lineage>
        <taxon>Eukaryota</taxon>
        <taxon>Sar</taxon>
        <taxon>Stramenopiles</taxon>
        <taxon>Oomycota</taxon>
        <taxon>Peronosporomycetes</taxon>
        <taxon>Peronosporales</taxon>
        <taxon>Peronosporaceae</taxon>
        <taxon>Phytophthora</taxon>
    </lineage>
</organism>
<dbReference type="EMBL" id="QXFW01003523">
    <property type="protein sequence ID" value="KAE8970280.1"/>
    <property type="molecule type" value="Genomic_DNA"/>
</dbReference>
<gene>
    <name evidence="6" type="ORF">PF011_g26478</name>
</gene>
<dbReference type="Pfam" id="PF13520">
    <property type="entry name" value="AA_permease_2"/>
    <property type="match status" value="1"/>
</dbReference>
<dbReference type="PANTHER" id="PTHR43243">
    <property type="entry name" value="INNER MEMBRANE TRANSPORTER YGJI-RELATED"/>
    <property type="match status" value="1"/>
</dbReference>
<feature type="transmembrane region" description="Helical" evidence="5">
    <location>
        <begin position="312"/>
        <end position="332"/>
    </location>
</feature>
<sequence>MAADADSLQIPATSYREVFSPRLSSDGPSSRPVNLRRRKVEIEIVEGAPRGPTWQFPGSGSSQHVQVPRDELSEIQKELEQPKKLLTELPATSISGNDILSSVLYTASSVAAKSGKLMPIPMLLVSIVLFFFRFIYEEVVTAIPMNGGTYNALLNTTSKRTAAFAACLGILSYLATGVVSATNSVRYLNNQVTIPIVGSTIILLGAFALLAVMGISDSSRVATVIFLHHIVVLSVLFVSSVVYGIQHPHVFHDNMHTGYPEVDFAGSMLHGNVFTAIFFGFGASMLGITGFESSSNYVEEQAPGVFRKTLRNMWALVTIFNVGLGASILAVLPLGGSNGIYANADALVAKVGREALGSWFESWICVDAFVVLCGAVLTSYVGICGLVRRLSTDRVLPSLLAKTNKARGTNHYIIGIYFLLASSLVLILNADATTVNGVYTYAFLGLMALFSCACMLLKGKRSEIPTDVHAPWAVVVLGFLMVVIAIFANLLGDPSVLMYFALYFIVVAFVIFIMFERVTILRCVLVILRTVAPSRYGKAAAIGLATQQSPQVEHTGARGDHTIARTIVSIRSAPIVFFCKTPDLTILNKAIIYVRRNEQTQNLRIVHVFADEEEDGPVFNEFREMTALFDSMYPKIRVDFVSVHGEFGPAMIEWLSWTMNVPRNMMFITQPDFLSAERV</sequence>
<evidence type="ECO:0008006" key="8">
    <source>
        <dbReference type="Google" id="ProtNLM"/>
    </source>
</evidence>
<evidence type="ECO:0000256" key="1">
    <source>
        <dbReference type="ARBA" id="ARBA00004141"/>
    </source>
</evidence>
<dbReference type="Gene3D" id="1.20.1740.10">
    <property type="entry name" value="Amino acid/polyamine transporter I"/>
    <property type="match status" value="1"/>
</dbReference>
<evidence type="ECO:0000256" key="3">
    <source>
        <dbReference type="ARBA" id="ARBA00022989"/>
    </source>
</evidence>
<feature type="transmembrane region" description="Helical" evidence="5">
    <location>
        <begin position="192"/>
        <end position="212"/>
    </location>
</feature>
<evidence type="ECO:0000313" key="6">
    <source>
        <dbReference type="EMBL" id="KAE8970280.1"/>
    </source>
</evidence>
<evidence type="ECO:0000256" key="5">
    <source>
        <dbReference type="SAM" id="Phobius"/>
    </source>
</evidence>
<dbReference type="PANTHER" id="PTHR43243:SF11">
    <property type="entry name" value="AMINO ACID PERMEASE_ SLC12A DOMAIN-CONTAINING PROTEIN"/>
    <property type="match status" value="1"/>
</dbReference>
<evidence type="ECO:0000313" key="7">
    <source>
        <dbReference type="Proteomes" id="UP000460718"/>
    </source>
</evidence>
<dbReference type="InterPro" id="IPR002293">
    <property type="entry name" value="AA/rel_permease1"/>
</dbReference>
<keyword evidence="3 5" id="KW-1133">Transmembrane helix</keyword>
<dbReference type="Proteomes" id="UP000460718">
    <property type="component" value="Unassembled WGS sequence"/>
</dbReference>
<comment type="caution">
    <text evidence="6">The sequence shown here is derived from an EMBL/GenBank/DDBJ whole genome shotgun (WGS) entry which is preliminary data.</text>
</comment>
<feature type="non-terminal residue" evidence="6">
    <location>
        <position position="679"/>
    </location>
</feature>
<feature type="transmembrane region" description="Helical" evidence="5">
    <location>
        <begin position="273"/>
        <end position="291"/>
    </location>
</feature>